<reference evidence="2" key="1">
    <citation type="submission" date="2021-01" db="EMBL/GenBank/DDBJ databases">
        <authorList>
            <consortium name="Genoscope - CEA"/>
            <person name="William W."/>
        </authorList>
    </citation>
    <scope>NUCLEOTIDE SEQUENCE</scope>
</reference>
<keyword evidence="1" id="KW-0472">Membrane</keyword>
<dbReference type="Proteomes" id="UP000689195">
    <property type="component" value="Unassembled WGS sequence"/>
</dbReference>
<dbReference type="OrthoDB" id="304185at2759"/>
<evidence type="ECO:0008006" key="4">
    <source>
        <dbReference type="Google" id="ProtNLM"/>
    </source>
</evidence>
<evidence type="ECO:0000313" key="2">
    <source>
        <dbReference type="EMBL" id="CAD8181208.1"/>
    </source>
</evidence>
<accession>A0A8S1VTQ1</accession>
<evidence type="ECO:0000256" key="1">
    <source>
        <dbReference type="SAM" id="Phobius"/>
    </source>
</evidence>
<keyword evidence="1" id="KW-0812">Transmembrane</keyword>
<comment type="caution">
    <text evidence="2">The sequence shown here is derived from an EMBL/GenBank/DDBJ whole genome shotgun (WGS) entry which is preliminary data.</text>
</comment>
<protein>
    <recommendedName>
        <fullName evidence="4">Transmembrane protein</fullName>
    </recommendedName>
</protein>
<dbReference type="EMBL" id="CAJJDO010000076">
    <property type="protein sequence ID" value="CAD8181208.1"/>
    <property type="molecule type" value="Genomic_DNA"/>
</dbReference>
<organism evidence="2 3">
    <name type="scientific">Paramecium pentaurelia</name>
    <dbReference type="NCBI Taxonomy" id="43138"/>
    <lineage>
        <taxon>Eukaryota</taxon>
        <taxon>Sar</taxon>
        <taxon>Alveolata</taxon>
        <taxon>Ciliophora</taxon>
        <taxon>Intramacronucleata</taxon>
        <taxon>Oligohymenophorea</taxon>
        <taxon>Peniculida</taxon>
        <taxon>Parameciidae</taxon>
        <taxon>Paramecium</taxon>
    </lineage>
</organism>
<proteinExistence type="predicted"/>
<keyword evidence="1" id="KW-1133">Transmembrane helix</keyword>
<sequence>MFINLFFEMFQKNSSKVIFQFSSNKVNLKISDKRKILEAEMKSKVQTLKFQTKKLFQTLISNLNANDIKLETIEFLGSLLHDYEFPISNFLYLFEINSQLFSFWLIKFLFSELYQSLGLNFQIELKKELFEQNCFIVGSLMYQIIMDLLKSQWFSKLGNQSNLLSKYQTYPRPLGPLLSDNYQQPKDVAEVRQIIHSHDIILQTYLLNLLLLILNRQTSSVMIIMFHYLFLFKARFGLIQIKK</sequence>
<gene>
    <name evidence="2" type="ORF">PPENT_87.1.T0760007</name>
</gene>
<evidence type="ECO:0000313" key="3">
    <source>
        <dbReference type="Proteomes" id="UP000689195"/>
    </source>
</evidence>
<dbReference type="AlphaFoldDB" id="A0A8S1VTQ1"/>
<keyword evidence="3" id="KW-1185">Reference proteome</keyword>
<feature type="transmembrane region" description="Helical" evidence="1">
    <location>
        <begin position="205"/>
        <end position="232"/>
    </location>
</feature>
<name>A0A8S1VTQ1_9CILI</name>